<organism evidence="2 3">
    <name type="scientific">Paenibacillus silvae</name>
    <dbReference type="NCBI Taxonomy" id="1325358"/>
    <lineage>
        <taxon>Bacteria</taxon>
        <taxon>Bacillati</taxon>
        <taxon>Bacillota</taxon>
        <taxon>Bacilli</taxon>
        <taxon>Bacillales</taxon>
        <taxon>Paenibacillaceae</taxon>
        <taxon>Paenibacillus</taxon>
    </lineage>
</organism>
<reference evidence="2 3" key="1">
    <citation type="submission" date="2018-06" db="EMBL/GenBank/DDBJ databases">
        <title>Isolation of heavy metals resistant Paenibacillus silvae NC2 from Gold-Copper mine in ZiJin, China.</title>
        <authorList>
            <person name="Xu J."/>
            <person name="Mazhar H.S."/>
            <person name="Rensing C."/>
        </authorList>
    </citation>
    <scope>NUCLEOTIDE SEQUENCE [LARGE SCALE GENOMIC DNA]</scope>
    <source>
        <strain evidence="2 3">NC2</strain>
    </source>
</reference>
<protein>
    <submittedName>
        <fullName evidence="2">Uncharacterized protein</fullName>
    </submittedName>
</protein>
<name>A0A2W6NCU6_9BACL</name>
<accession>A0A2W6NCU6</accession>
<evidence type="ECO:0000256" key="1">
    <source>
        <dbReference type="SAM" id="Phobius"/>
    </source>
</evidence>
<evidence type="ECO:0000313" key="3">
    <source>
        <dbReference type="Proteomes" id="UP000249204"/>
    </source>
</evidence>
<dbReference type="AlphaFoldDB" id="A0A2W6NCU6"/>
<feature type="transmembrane region" description="Helical" evidence="1">
    <location>
        <begin position="33"/>
        <end position="55"/>
    </location>
</feature>
<keyword evidence="1" id="KW-0472">Membrane</keyword>
<evidence type="ECO:0000313" key="2">
    <source>
        <dbReference type="EMBL" id="PZT52798.1"/>
    </source>
</evidence>
<comment type="caution">
    <text evidence="2">The sequence shown here is derived from an EMBL/GenBank/DDBJ whole genome shotgun (WGS) entry which is preliminary data.</text>
</comment>
<proteinExistence type="predicted"/>
<gene>
    <name evidence="2" type="ORF">DN757_25680</name>
</gene>
<feature type="transmembrane region" description="Helical" evidence="1">
    <location>
        <begin position="7"/>
        <end position="27"/>
    </location>
</feature>
<dbReference type="EMBL" id="QKWW01000087">
    <property type="protein sequence ID" value="PZT52798.1"/>
    <property type="molecule type" value="Genomic_DNA"/>
</dbReference>
<keyword evidence="1" id="KW-1133">Transmembrane helix</keyword>
<dbReference type="RefSeq" id="WP_111273025.1">
    <property type="nucleotide sequence ID" value="NZ_JAHXOI010000001.1"/>
</dbReference>
<sequence length="65" mass="7006">MKSLKPIGLSLGFLAGTTFGSGIAFLFRFAPLPLMYCVSLCGVVGMLFGLLTAIIRQSRIQEHKS</sequence>
<dbReference type="Proteomes" id="UP000249204">
    <property type="component" value="Unassembled WGS sequence"/>
</dbReference>
<keyword evidence="1" id="KW-0812">Transmembrane</keyword>